<reference evidence="1 2" key="1">
    <citation type="journal article" date="2018" name="Front. Microbiol.">
        <title>Hydrolytic Capabilities as a Key to Environmental Success: Chitinolytic and Cellulolytic Acidobacteria From Acidic Sub-arctic Soils and Boreal Peatlands.</title>
        <authorList>
            <person name="Belova S.E."/>
            <person name="Ravin N.V."/>
            <person name="Pankratov T.A."/>
            <person name="Rakitin A.L."/>
            <person name="Ivanova A.A."/>
            <person name="Beletsky A.V."/>
            <person name="Mardanov A.V."/>
            <person name="Sinninghe Damste J.S."/>
            <person name="Dedysh S.N."/>
        </authorList>
    </citation>
    <scope>NUCLEOTIDE SEQUENCE [LARGE SCALE GENOMIC DNA]</scope>
    <source>
        <strain evidence="1 2">SBC82</strain>
    </source>
</reference>
<organism evidence="1 2">
    <name type="scientific">Acidisarcina polymorpha</name>
    <dbReference type="NCBI Taxonomy" id="2211140"/>
    <lineage>
        <taxon>Bacteria</taxon>
        <taxon>Pseudomonadati</taxon>
        <taxon>Acidobacteriota</taxon>
        <taxon>Terriglobia</taxon>
        <taxon>Terriglobales</taxon>
        <taxon>Acidobacteriaceae</taxon>
        <taxon>Acidisarcina</taxon>
    </lineage>
</organism>
<evidence type="ECO:0000313" key="2">
    <source>
        <dbReference type="Proteomes" id="UP000253606"/>
    </source>
</evidence>
<gene>
    <name evidence="1" type="ORF">ACPOL_3376</name>
</gene>
<dbReference type="EMBL" id="CP030840">
    <property type="protein sequence ID" value="AXC12665.1"/>
    <property type="molecule type" value="Genomic_DNA"/>
</dbReference>
<dbReference type="RefSeq" id="WP_275066487.1">
    <property type="nucleotide sequence ID" value="NZ_CP030840.1"/>
</dbReference>
<dbReference type="AlphaFoldDB" id="A0A2Z5G1Z0"/>
<proteinExistence type="predicted"/>
<accession>A0A2Z5G1Z0</accession>
<keyword evidence="2" id="KW-1185">Reference proteome</keyword>
<evidence type="ECO:0000313" key="1">
    <source>
        <dbReference type="EMBL" id="AXC12665.1"/>
    </source>
</evidence>
<protein>
    <submittedName>
        <fullName evidence="1">Uncharacterized protein</fullName>
    </submittedName>
</protein>
<dbReference type="Proteomes" id="UP000253606">
    <property type="component" value="Chromosome"/>
</dbReference>
<dbReference type="KEGG" id="abas:ACPOL_3376"/>
<sequence>MISGILALEGYADQIYYSTFSFGRYVAVLRDGVTDWQFSETLLP</sequence>
<name>A0A2Z5G1Z0_9BACT</name>